<dbReference type="RefSeq" id="YP_009550791.1">
    <property type="nucleotide sequence ID" value="NC_040297.1"/>
</dbReference>
<dbReference type="PANTHER" id="PTHR30371">
    <property type="entry name" value="SEC-INDEPENDENT PROTEIN TRANSLOCASE PROTEIN TATC"/>
    <property type="match status" value="1"/>
</dbReference>
<evidence type="ECO:0000256" key="4">
    <source>
        <dbReference type="ARBA" id="ARBA00022989"/>
    </source>
</evidence>
<reference evidence="7" key="1">
    <citation type="journal article" date="2019" name="Genome Biol. Evol.">
        <title>Plastid Genomes and Proteins Illuminate the Evolution of Eustigmatophyte Algae and Their Bacterial Endosymbionts.</title>
        <authorList>
            <person name="Sevcikova T."/>
            <person name="Yurchenko T."/>
            <person name="Fawley K.P."/>
            <person name="Amaral R."/>
            <person name="Strnad H."/>
            <person name="Santos L.M."/>
            <person name="Fawley M.W."/>
            <person name="Elias M."/>
        </authorList>
    </citation>
    <scope>NUCLEOTIDE SEQUENCE</scope>
</reference>
<evidence type="ECO:0000256" key="5">
    <source>
        <dbReference type="ARBA" id="ARBA00023136"/>
    </source>
</evidence>
<comment type="subcellular location">
    <subcellularLocation>
        <location evidence="1">Membrane</location>
        <topology evidence="1">Multi-pass membrane protein</topology>
    </subcellularLocation>
</comment>
<protein>
    <submittedName>
        <fullName evidence="7">Sec-independent protein translocase component TatC</fullName>
    </submittedName>
</protein>
<dbReference type="AlphaFoldDB" id="A0A451FMT1"/>
<dbReference type="HAMAP" id="MF_00902">
    <property type="entry name" value="TatC"/>
    <property type="match status" value="1"/>
</dbReference>
<evidence type="ECO:0000256" key="6">
    <source>
        <dbReference type="SAM" id="Phobius"/>
    </source>
</evidence>
<evidence type="ECO:0000256" key="2">
    <source>
        <dbReference type="ARBA" id="ARBA00008882"/>
    </source>
</evidence>
<keyword evidence="7" id="KW-0934">Plastid</keyword>
<dbReference type="GO" id="GO:0065002">
    <property type="term" value="P:intracellular protein transmembrane transport"/>
    <property type="evidence" value="ECO:0007669"/>
    <property type="project" value="TreeGrafter"/>
</dbReference>
<comment type="similarity">
    <text evidence="2">Belongs to the TatC family.</text>
</comment>
<keyword evidence="5 6" id="KW-0472">Membrane</keyword>
<evidence type="ECO:0000256" key="3">
    <source>
        <dbReference type="ARBA" id="ARBA00022692"/>
    </source>
</evidence>
<dbReference type="GeneID" id="38947872"/>
<accession>A0A451FMT1</accession>
<dbReference type="PANTHER" id="PTHR30371:SF0">
    <property type="entry name" value="SEC-INDEPENDENT PROTEIN TRANSLOCASE PROTEIN TATC, CHLOROPLASTIC-RELATED"/>
    <property type="match status" value="1"/>
</dbReference>
<feature type="transmembrane region" description="Helical" evidence="6">
    <location>
        <begin position="33"/>
        <end position="49"/>
    </location>
</feature>
<feature type="transmembrane region" description="Helical" evidence="6">
    <location>
        <begin position="75"/>
        <end position="101"/>
    </location>
</feature>
<proteinExistence type="inferred from homology"/>
<sequence>MKFKFKSNIWERNKSSNIYLGLTEHNQELRERIFHLILIFILLIVFWLVEGKSLTQFFQAAIPQVRFFQPSPNDYFFLTLKLAISISIILEIPLIVLYIICYLFPALLSREQLAFLSLTVLAIFLFLTGSLYAYKVVVPLALKFFFLYTQDVLEPLWAFTDYIEFLSVIYIGCIISFQIPTLQILLGFFGICTSKNCFNWLRYVLVASTILGAILTPSTDPLTQLIFSVVLLFLYTIGAIVLLFLEKFRILY</sequence>
<dbReference type="GO" id="GO:0033281">
    <property type="term" value="C:TAT protein transport complex"/>
    <property type="evidence" value="ECO:0007669"/>
    <property type="project" value="TreeGrafter"/>
</dbReference>
<evidence type="ECO:0000256" key="1">
    <source>
        <dbReference type="ARBA" id="ARBA00004141"/>
    </source>
</evidence>
<feature type="transmembrane region" description="Helical" evidence="6">
    <location>
        <begin position="200"/>
        <end position="219"/>
    </location>
</feature>
<keyword evidence="4 6" id="KW-1133">Transmembrane helix</keyword>
<keyword evidence="3 6" id="KW-0812">Transmembrane</keyword>
<evidence type="ECO:0000313" key="7">
    <source>
        <dbReference type="EMBL" id="QAA11724.1"/>
    </source>
</evidence>
<organism evidence="7">
    <name type="scientific">Eustigmatophyceae sp. Mont 10/10-1w</name>
    <dbReference type="NCBI Taxonomy" id="2506145"/>
    <lineage>
        <taxon>Eukaryota</taxon>
        <taxon>Sar</taxon>
        <taxon>Stramenopiles</taxon>
        <taxon>Ochrophyta</taxon>
        <taxon>Eustigmatophyceae</taxon>
    </lineage>
</organism>
<dbReference type="GO" id="GO:0009977">
    <property type="term" value="F:proton motive force dependent protein transmembrane transporter activity"/>
    <property type="evidence" value="ECO:0007669"/>
    <property type="project" value="TreeGrafter"/>
</dbReference>
<geneLocation type="plastid" evidence="7"/>
<dbReference type="NCBIfam" id="TIGR00945">
    <property type="entry name" value="tatC"/>
    <property type="match status" value="1"/>
</dbReference>
<name>A0A451FMT1_9STRA</name>
<dbReference type="PRINTS" id="PR01840">
    <property type="entry name" value="TATCFAMILY"/>
</dbReference>
<dbReference type="Pfam" id="PF00902">
    <property type="entry name" value="TatC"/>
    <property type="match status" value="1"/>
</dbReference>
<dbReference type="EMBL" id="MK281455">
    <property type="protein sequence ID" value="QAA11724.1"/>
    <property type="molecule type" value="Genomic_DNA"/>
</dbReference>
<feature type="transmembrane region" description="Helical" evidence="6">
    <location>
        <begin position="113"/>
        <end position="134"/>
    </location>
</feature>
<feature type="transmembrane region" description="Helical" evidence="6">
    <location>
        <begin position="225"/>
        <end position="245"/>
    </location>
</feature>
<gene>
    <name evidence="7" type="primary">tatC</name>
</gene>
<dbReference type="GO" id="GO:0043953">
    <property type="term" value="P:protein transport by the Tat complex"/>
    <property type="evidence" value="ECO:0007669"/>
    <property type="project" value="TreeGrafter"/>
</dbReference>
<dbReference type="InterPro" id="IPR002033">
    <property type="entry name" value="TatC"/>
</dbReference>
<feature type="transmembrane region" description="Helical" evidence="6">
    <location>
        <begin position="165"/>
        <end position="188"/>
    </location>
</feature>